<evidence type="ECO:0000313" key="10">
    <source>
        <dbReference type="EMBL" id="CCF63836.1"/>
    </source>
</evidence>
<dbReference type="GO" id="GO:0005886">
    <property type="term" value="C:plasma membrane"/>
    <property type="evidence" value="ECO:0007669"/>
    <property type="project" value="UniProtKB-SubCell"/>
</dbReference>
<gene>
    <name evidence="10" type="ordered locus">NOCYR_3070</name>
</gene>
<feature type="transmembrane region" description="Helical" evidence="8">
    <location>
        <begin position="293"/>
        <end position="310"/>
    </location>
</feature>
<dbReference type="InterPro" id="IPR038731">
    <property type="entry name" value="RgtA/B/C-like"/>
</dbReference>
<keyword evidence="3" id="KW-0328">Glycosyltransferase</keyword>
<evidence type="ECO:0000259" key="9">
    <source>
        <dbReference type="Pfam" id="PF13231"/>
    </source>
</evidence>
<reference evidence="10 11" key="1">
    <citation type="journal article" date="2012" name="J. Bacteriol.">
        <title>Genome sequence of the human- and animal-pathogenic strain Nocardia cyriacigeorgica GUH-2.</title>
        <authorList>
            <person name="Zoropogui A."/>
            <person name="Pujic P."/>
            <person name="Normand P."/>
            <person name="Barbe V."/>
            <person name="Beaman B."/>
            <person name="Beaman L."/>
            <person name="Boiron P."/>
            <person name="Colinon C."/>
            <person name="Deredjian A."/>
            <person name="Graindorge A."/>
            <person name="Mangenot S."/>
            <person name="Nazaret S."/>
            <person name="Neto M."/>
            <person name="Petit S."/>
            <person name="Roche D."/>
            <person name="Vallenet D."/>
            <person name="Rodriguez-Nava V."/>
            <person name="Richard Y."/>
            <person name="Cournoyer B."/>
            <person name="Blaha D."/>
        </authorList>
    </citation>
    <scope>NUCLEOTIDE SEQUENCE [LARGE SCALE GENOMIC DNA]</scope>
    <source>
        <strain evidence="10 11">GUH-2</strain>
    </source>
</reference>
<evidence type="ECO:0000256" key="3">
    <source>
        <dbReference type="ARBA" id="ARBA00022676"/>
    </source>
</evidence>
<comment type="subcellular location">
    <subcellularLocation>
        <location evidence="1">Cell membrane</location>
        <topology evidence="1">Multi-pass membrane protein</topology>
    </subcellularLocation>
</comment>
<dbReference type="RefSeq" id="WP_014351292.1">
    <property type="nucleotide sequence ID" value="NC_016887.1"/>
</dbReference>
<accession>H6RC96</accession>
<keyword evidence="11" id="KW-1185">Reference proteome</keyword>
<dbReference type="GO" id="GO:0009103">
    <property type="term" value="P:lipopolysaccharide biosynthetic process"/>
    <property type="evidence" value="ECO:0007669"/>
    <property type="project" value="UniProtKB-ARBA"/>
</dbReference>
<dbReference type="PANTHER" id="PTHR33908:SF11">
    <property type="entry name" value="MEMBRANE PROTEIN"/>
    <property type="match status" value="1"/>
</dbReference>
<proteinExistence type="predicted"/>
<feature type="transmembrane region" description="Helical" evidence="8">
    <location>
        <begin position="316"/>
        <end position="334"/>
    </location>
</feature>
<evidence type="ECO:0000256" key="7">
    <source>
        <dbReference type="ARBA" id="ARBA00023136"/>
    </source>
</evidence>
<keyword evidence="2" id="KW-1003">Cell membrane</keyword>
<keyword evidence="5 8" id="KW-0812">Transmembrane</keyword>
<dbReference type="EMBL" id="FO082843">
    <property type="protein sequence ID" value="CCF63836.1"/>
    <property type="molecule type" value="Genomic_DNA"/>
</dbReference>
<keyword evidence="6 8" id="KW-1133">Transmembrane helix</keyword>
<protein>
    <recommendedName>
        <fullName evidence="9">Glycosyltransferase RgtA/B/C/D-like domain-containing protein</fullName>
    </recommendedName>
</protein>
<feature type="domain" description="Glycosyltransferase RgtA/B/C/D-like" evidence="9">
    <location>
        <begin position="74"/>
        <end position="233"/>
    </location>
</feature>
<evidence type="ECO:0000256" key="4">
    <source>
        <dbReference type="ARBA" id="ARBA00022679"/>
    </source>
</evidence>
<dbReference type="eggNOG" id="COG1807">
    <property type="taxonomic scope" value="Bacteria"/>
</dbReference>
<keyword evidence="7 8" id="KW-0472">Membrane</keyword>
<dbReference type="Pfam" id="PF13231">
    <property type="entry name" value="PMT_2"/>
    <property type="match status" value="1"/>
</dbReference>
<feature type="transmembrane region" description="Helical" evidence="8">
    <location>
        <begin position="172"/>
        <end position="203"/>
    </location>
</feature>
<dbReference type="GO" id="GO:0016763">
    <property type="term" value="F:pentosyltransferase activity"/>
    <property type="evidence" value="ECO:0007669"/>
    <property type="project" value="TreeGrafter"/>
</dbReference>
<name>H6RC96_NOCCG</name>
<feature type="transmembrane region" description="Helical" evidence="8">
    <location>
        <begin position="267"/>
        <end position="286"/>
    </location>
</feature>
<dbReference type="PANTHER" id="PTHR33908">
    <property type="entry name" value="MANNOSYLTRANSFERASE YKCB-RELATED"/>
    <property type="match status" value="1"/>
</dbReference>
<dbReference type="AlphaFoldDB" id="H6RC96"/>
<dbReference type="KEGG" id="ncy:NOCYR_3070"/>
<evidence type="ECO:0000256" key="6">
    <source>
        <dbReference type="ARBA" id="ARBA00022989"/>
    </source>
</evidence>
<dbReference type="Proteomes" id="UP000008190">
    <property type="component" value="Chromosome"/>
</dbReference>
<feature type="transmembrane region" description="Helical" evidence="8">
    <location>
        <begin position="215"/>
        <end position="235"/>
    </location>
</feature>
<dbReference type="STRING" id="1127134.NOCYR_3070"/>
<keyword evidence="4" id="KW-0808">Transferase</keyword>
<evidence type="ECO:0000256" key="8">
    <source>
        <dbReference type="SAM" id="Phobius"/>
    </source>
</evidence>
<feature type="transmembrane region" description="Helical" evidence="8">
    <location>
        <begin position="94"/>
        <end position="115"/>
    </location>
</feature>
<feature type="transmembrane region" description="Helical" evidence="8">
    <location>
        <begin position="148"/>
        <end position="166"/>
    </location>
</feature>
<evidence type="ECO:0000313" key="11">
    <source>
        <dbReference type="Proteomes" id="UP000008190"/>
    </source>
</evidence>
<feature type="transmembrane region" description="Helical" evidence="8">
    <location>
        <begin position="346"/>
        <end position="366"/>
    </location>
</feature>
<evidence type="ECO:0000256" key="2">
    <source>
        <dbReference type="ARBA" id="ARBA00022475"/>
    </source>
</evidence>
<feature type="transmembrane region" description="Helical" evidence="8">
    <location>
        <begin position="33"/>
        <end position="53"/>
    </location>
</feature>
<dbReference type="HOGENOM" id="CLU_037625_0_0_11"/>
<evidence type="ECO:0000256" key="5">
    <source>
        <dbReference type="ARBA" id="ARBA00022692"/>
    </source>
</evidence>
<dbReference type="OrthoDB" id="5166595at2"/>
<organism evidence="10 11">
    <name type="scientific">Nocardia cyriacigeorgica (strain GUH-2)</name>
    <dbReference type="NCBI Taxonomy" id="1127134"/>
    <lineage>
        <taxon>Bacteria</taxon>
        <taxon>Bacillati</taxon>
        <taxon>Actinomycetota</taxon>
        <taxon>Actinomycetes</taxon>
        <taxon>Mycobacteriales</taxon>
        <taxon>Nocardiaceae</taxon>
        <taxon>Nocardia</taxon>
    </lineage>
</organism>
<evidence type="ECO:0000256" key="1">
    <source>
        <dbReference type="ARBA" id="ARBA00004651"/>
    </source>
</evidence>
<sequence length="525" mass="56569">MTSTDSEGARDAAARPERTGLPAEVPPIAWRELAVLAVPLALILTIRLGRYPLWGDELYMVPAGRRLSWSYADQGPLVPLQAYLSDLVVPGSAVLLRLPSVALTVATVLLAALIARELGGGRAAQLIAALGYVCTPFSVQQSAAISTFAYDAALTTLICWLLIRWMRTRQDLLLLVAGAVAAVDFQVKWLVVAVWALLGLGVLGWGPRELLRRPALWAATVLLALSTVPALLWQAGHGWPQLAMGAAIRAEQTTMVDSHLASTVRELVLTTGPSGILLLIGIWTVARAPGLRPYRFLLPMGVLPLLAVLVAGLRPYYLGSGFAVFFATAAVYLAGDGLRGWMRRLLPVYFAGGVVVVVAAVCVLPLPHTLLHTPAIRNGDMAVRAQFFGLRGWPQLADTVEGAVAALPEPDRAQVVIVTQNYWQASALEVLGDRELPPVFSPSRGYGYFGPPPDTATRVLYVGGDSITETVSERFATAIPVARLDDPVGFQGVNHGIRVWFCTEPVRPWSQIWPEMMTLPIEHGT</sequence>
<dbReference type="InterPro" id="IPR050297">
    <property type="entry name" value="LipidA_mod_glycosyltrf_83"/>
</dbReference>